<dbReference type="InterPro" id="IPR053137">
    <property type="entry name" value="NLR-like"/>
</dbReference>
<reference evidence="2 3" key="1">
    <citation type="journal article" date="2011" name="Nat. Biotechnol.">
        <title>Comparative genomic analysis of the thermophilic biomass-degrading fungi Myceliophthora thermophila and Thielavia terrestris.</title>
        <authorList>
            <person name="Berka R.M."/>
            <person name="Grigoriev I.V."/>
            <person name="Otillar R."/>
            <person name="Salamov A."/>
            <person name="Grimwood J."/>
            <person name="Reid I."/>
            <person name="Ishmael N."/>
            <person name="John T."/>
            <person name="Darmond C."/>
            <person name="Moisan M.-C."/>
            <person name="Henrissat B."/>
            <person name="Coutinho P.M."/>
            <person name="Lombard V."/>
            <person name="Natvig D.O."/>
            <person name="Lindquist E."/>
            <person name="Schmutz J."/>
            <person name="Lucas S."/>
            <person name="Harris P."/>
            <person name="Powlowski J."/>
            <person name="Bellemare A."/>
            <person name="Taylor D."/>
            <person name="Butler G."/>
            <person name="de Vries R.P."/>
            <person name="Allijn I.E."/>
            <person name="van den Brink J."/>
            <person name="Ushinsky S."/>
            <person name="Storms R."/>
            <person name="Powell A.J."/>
            <person name="Paulsen I.T."/>
            <person name="Elbourne L.D.H."/>
            <person name="Baker S.E."/>
            <person name="Magnuson J."/>
            <person name="LaBoissiere S."/>
            <person name="Clutterbuck A.J."/>
            <person name="Martinez D."/>
            <person name="Wogulis M."/>
            <person name="de Leon A.L."/>
            <person name="Rey M.W."/>
            <person name="Tsang A."/>
        </authorList>
    </citation>
    <scope>NUCLEOTIDE SEQUENCE [LARGE SCALE GENOMIC DNA]</scope>
    <source>
        <strain evidence="3">ATCC 42464 / BCRC 31852 / DSM 1799</strain>
    </source>
</reference>
<sequence length="313" mass="34088">VAWICILPCEFDAAKVLLDARYDDVTSATGEKYVLGRMGRHNVVIGCFPAGFLGTAQAARAALSIKYEFPNVRFCLLVGVAGGCPDPKDKDKDVRLGDVVVSEPKGNRGGVVKVDAGKNTDGGFKIFSHLNKVHGELLSAIQSLKSDHRTKRTRAMDEYMSAAMASSEDYSDPGYFKRPPPESDRLFRSDYPHPSGEPDCKNCSNDHVLSRQQRAQVGGGRSAAADSPKIWYGTIGTGDHVLRSARERDRLSREEGILCVEMEAGGVMETLPALVVRGVCDYADSHKNKQWQPYAALAAAAYAKDLLTYVEKA</sequence>
<dbReference type="Pfam" id="PF01048">
    <property type="entry name" value="PNP_UDP_1"/>
    <property type="match status" value="1"/>
</dbReference>
<evidence type="ECO:0000313" key="3">
    <source>
        <dbReference type="Proteomes" id="UP000007322"/>
    </source>
</evidence>
<dbReference type="PANTHER" id="PTHR46082">
    <property type="entry name" value="ATP/GTP-BINDING PROTEIN-RELATED"/>
    <property type="match status" value="1"/>
</dbReference>
<dbReference type="GO" id="GO:0003824">
    <property type="term" value="F:catalytic activity"/>
    <property type="evidence" value="ECO:0007669"/>
    <property type="project" value="InterPro"/>
</dbReference>
<organism evidence="2 3">
    <name type="scientific">Thermothelomyces thermophilus (strain ATCC 42464 / BCRC 31852 / DSM 1799)</name>
    <name type="common">Sporotrichum thermophile</name>
    <dbReference type="NCBI Taxonomy" id="573729"/>
    <lineage>
        <taxon>Eukaryota</taxon>
        <taxon>Fungi</taxon>
        <taxon>Dikarya</taxon>
        <taxon>Ascomycota</taxon>
        <taxon>Pezizomycotina</taxon>
        <taxon>Sordariomycetes</taxon>
        <taxon>Sordariomycetidae</taxon>
        <taxon>Sordariales</taxon>
        <taxon>Chaetomiaceae</taxon>
        <taxon>Thermothelomyces</taxon>
    </lineage>
</organism>
<feature type="non-terminal residue" evidence="2">
    <location>
        <position position="1"/>
    </location>
</feature>
<keyword evidence="3" id="KW-1185">Reference proteome</keyword>
<dbReference type="OMA" id="DECCEDK"/>
<dbReference type="HOGENOM" id="CLU_000288_34_22_1"/>
<dbReference type="OrthoDB" id="1577640at2759"/>
<gene>
    <name evidence="2" type="ORF">MYCTH_23848</name>
</gene>
<dbReference type="VEuPathDB" id="FungiDB:MYCTH_23848"/>
<dbReference type="RefSeq" id="XP_003658906.1">
    <property type="nucleotide sequence ID" value="XM_003658858.1"/>
</dbReference>
<name>G2Q4G8_THET4</name>
<dbReference type="GO" id="GO:0009116">
    <property type="term" value="P:nucleoside metabolic process"/>
    <property type="evidence" value="ECO:0007669"/>
    <property type="project" value="InterPro"/>
</dbReference>
<dbReference type="Gene3D" id="3.40.50.1580">
    <property type="entry name" value="Nucleoside phosphorylase domain"/>
    <property type="match status" value="1"/>
</dbReference>
<dbReference type="eggNOG" id="ENOG502SH6F">
    <property type="taxonomic scope" value="Eukaryota"/>
</dbReference>
<dbReference type="AlphaFoldDB" id="G2Q4G8"/>
<proteinExistence type="predicted"/>
<feature type="non-terminal residue" evidence="2">
    <location>
        <position position="313"/>
    </location>
</feature>
<protein>
    <recommendedName>
        <fullName evidence="1">Nucleoside phosphorylase domain-containing protein</fullName>
    </recommendedName>
</protein>
<dbReference type="Proteomes" id="UP000007322">
    <property type="component" value="Chromosome 1"/>
</dbReference>
<dbReference type="PANTHER" id="PTHR46082:SF11">
    <property type="entry name" value="AAA+ ATPASE DOMAIN-CONTAINING PROTEIN-RELATED"/>
    <property type="match status" value="1"/>
</dbReference>
<dbReference type="InterPro" id="IPR035994">
    <property type="entry name" value="Nucleoside_phosphorylase_sf"/>
</dbReference>
<dbReference type="GeneID" id="11505641"/>
<evidence type="ECO:0000313" key="2">
    <source>
        <dbReference type="EMBL" id="AEO53661.1"/>
    </source>
</evidence>
<dbReference type="SUPFAM" id="SSF53167">
    <property type="entry name" value="Purine and uridine phosphorylases"/>
    <property type="match status" value="1"/>
</dbReference>
<dbReference type="EMBL" id="CP003002">
    <property type="protein sequence ID" value="AEO53661.1"/>
    <property type="molecule type" value="Genomic_DNA"/>
</dbReference>
<evidence type="ECO:0000259" key="1">
    <source>
        <dbReference type="Pfam" id="PF01048"/>
    </source>
</evidence>
<feature type="domain" description="Nucleoside phosphorylase" evidence="1">
    <location>
        <begin position="16"/>
        <end position="291"/>
    </location>
</feature>
<dbReference type="KEGG" id="mtm:MYCTH_23848"/>
<dbReference type="STRING" id="573729.G2Q4G8"/>
<dbReference type="InParanoid" id="G2Q4G8"/>
<dbReference type="InterPro" id="IPR000845">
    <property type="entry name" value="Nucleoside_phosphorylase_d"/>
</dbReference>
<accession>G2Q4G8</accession>